<dbReference type="CDD" id="cd06170">
    <property type="entry name" value="LuxR_C_like"/>
    <property type="match status" value="1"/>
</dbReference>
<dbReference type="SUPFAM" id="SSF46894">
    <property type="entry name" value="C-terminal effector domain of the bipartite response regulators"/>
    <property type="match status" value="1"/>
</dbReference>
<reference evidence="5 6" key="1">
    <citation type="submission" date="2024-09" db="EMBL/GenBank/DDBJ databases">
        <authorList>
            <person name="Sun Q."/>
            <person name="Mori K."/>
        </authorList>
    </citation>
    <scope>NUCLEOTIDE SEQUENCE [LARGE SCALE GENOMIC DNA]</scope>
    <source>
        <strain evidence="5 6">JCM 12763</strain>
    </source>
</reference>
<dbReference type="Pfam" id="PF00196">
    <property type="entry name" value="GerE"/>
    <property type="match status" value="1"/>
</dbReference>
<proteinExistence type="predicted"/>
<dbReference type="PANTHER" id="PTHR43214:SF42">
    <property type="entry name" value="TRANSCRIPTIONAL REGULATORY PROTEIN DESR"/>
    <property type="match status" value="1"/>
</dbReference>
<gene>
    <name evidence="5" type="ORF">ACFFN0_08270</name>
</gene>
<feature type="domain" description="Response regulatory" evidence="4">
    <location>
        <begin position="5"/>
        <end position="116"/>
    </location>
</feature>
<dbReference type="Gene3D" id="1.10.10.10">
    <property type="entry name" value="Winged helix-like DNA-binding domain superfamily/Winged helix DNA-binding domain"/>
    <property type="match status" value="1"/>
</dbReference>
<dbReference type="InterPro" id="IPR011006">
    <property type="entry name" value="CheY-like_superfamily"/>
</dbReference>
<protein>
    <submittedName>
        <fullName evidence="5">DNA-binding response regulator</fullName>
    </submittedName>
</protein>
<dbReference type="SUPFAM" id="SSF52172">
    <property type="entry name" value="CheY-like"/>
    <property type="match status" value="1"/>
</dbReference>
<feature type="modified residue" description="4-aspartylphosphate" evidence="2">
    <location>
        <position position="51"/>
    </location>
</feature>
<accession>A0ABV5V2K6</accession>
<name>A0ABV5V2K6_9MICO</name>
<keyword evidence="6" id="KW-1185">Reference proteome</keyword>
<dbReference type="InterPro" id="IPR000792">
    <property type="entry name" value="Tscrpt_reg_LuxR_C"/>
</dbReference>
<dbReference type="Proteomes" id="UP001589613">
    <property type="component" value="Unassembled WGS sequence"/>
</dbReference>
<evidence type="ECO:0000259" key="3">
    <source>
        <dbReference type="PROSITE" id="PS50043"/>
    </source>
</evidence>
<evidence type="ECO:0000313" key="6">
    <source>
        <dbReference type="Proteomes" id="UP001589613"/>
    </source>
</evidence>
<keyword evidence="2" id="KW-0597">Phosphoprotein</keyword>
<organism evidence="5 6">
    <name type="scientific">Ornithinimicrobium kibberense</name>
    <dbReference type="NCBI Taxonomy" id="282060"/>
    <lineage>
        <taxon>Bacteria</taxon>
        <taxon>Bacillati</taxon>
        <taxon>Actinomycetota</taxon>
        <taxon>Actinomycetes</taxon>
        <taxon>Micrococcales</taxon>
        <taxon>Ornithinimicrobiaceae</taxon>
        <taxon>Ornithinimicrobium</taxon>
    </lineage>
</organism>
<dbReference type="InterPro" id="IPR039420">
    <property type="entry name" value="WalR-like"/>
</dbReference>
<dbReference type="InterPro" id="IPR036388">
    <property type="entry name" value="WH-like_DNA-bd_sf"/>
</dbReference>
<dbReference type="RefSeq" id="WP_238330301.1">
    <property type="nucleotide sequence ID" value="NZ_JBHMAX010000015.1"/>
</dbReference>
<dbReference type="GO" id="GO:0003677">
    <property type="term" value="F:DNA binding"/>
    <property type="evidence" value="ECO:0007669"/>
    <property type="project" value="UniProtKB-KW"/>
</dbReference>
<dbReference type="PANTHER" id="PTHR43214">
    <property type="entry name" value="TWO-COMPONENT RESPONSE REGULATOR"/>
    <property type="match status" value="1"/>
</dbReference>
<evidence type="ECO:0000313" key="5">
    <source>
        <dbReference type="EMBL" id="MFB9732038.1"/>
    </source>
</evidence>
<dbReference type="InterPro" id="IPR016032">
    <property type="entry name" value="Sig_transdc_resp-reg_C-effctor"/>
</dbReference>
<feature type="domain" description="HTH luxR-type" evidence="3">
    <location>
        <begin position="148"/>
        <end position="213"/>
    </location>
</feature>
<evidence type="ECO:0000256" key="1">
    <source>
        <dbReference type="ARBA" id="ARBA00023125"/>
    </source>
</evidence>
<evidence type="ECO:0000259" key="4">
    <source>
        <dbReference type="PROSITE" id="PS50110"/>
    </source>
</evidence>
<dbReference type="PROSITE" id="PS50110">
    <property type="entry name" value="RESPONSE_REGULATORY"/>
    <property type="match status" value="1"/>
</dbReference>
<dbReference type="SMART" id="SM00421">
    <property type="entry name" value="HTH_LUXR"/>
    <property type="match status" value="1"/>
</dbReference>
<dbReference type="PROSITE" id="PS50043">
    <property type="entry name" value="HTH_LUXR_2"/>
    <property type="match status" value="1"/>
</dbReference>
<dbReference type="PRINTS" id="PR00038">
    <property type="entry name" value="HTHLUXR"/>
</dbReference>
<dbReference type="EMBL" id="JBHMAX010000015">
    <property type="protein sequence ID" value="MFB9732038.1"/>
    <property type="molecule type" value="Genomic_DNA"/>
</dbReference>
<sequence length="223" mass="23992">MNPVTVAIVNDYDVVVRGVDAMLRPHVDRVRVVELDIGTEPSSPVDVALYDTFAQAQADADDIDALVANPMTGKVVVYSWNTQPALVRKALERGCAGYVAKSATAEELVRALERVAAGETVTPGTLDMEASAQQVAAGAAPDDDHGRWPGQEHGLSAREAEILGLITQGLTNDDIAARAYLSINTVKSYIRSAYAKIGVTRRPQAVRWGMEHGMLPTKGRELR</sequence>
<dbReference type="Gene3D" id="3.40.50.2300">
    <property type="match status" value="1"/>
</dbReference>
<comment type="caution">
    <text evidence="5">The sequence shown here is derived from an EMBL/GenBank/DDBJ whole genome shotgun (WGS) entry which is preliminary data.</text>
</comment>
<dbReference type="InterPro" id="IPR001789">
    <property type="entry name" value="Sig_transdc_resp-reg_receiver"/>
</dbReference>
<keyword evidence="1 5" id="KW-0238">DNA-binding</keyword>
<evidence type="ECO:0000256" key="2">
    <source>
        <dbReference type="PROSITE-ProRule" id="PRU00169"/>
    </source>
</evidence>